<accession>A0A813F2C8</accession>
<keyword evidence="6" id="KW-0325">Glycoprotein</keyword>
<evidence type="ECO:0000256" key="5">
    <source>
        <dbReference type="ARBA" id="ARBA00023136"/>
    </source>
</evidence>
<comment type="subcellular location">
    <subcellularLocation>
        <location evidence="1">Membrane</location>
        <topology evidence="1">Multi-pass membrane protein</topology>
    </subcellularLocation>
</comment>
<dbReference type="EMBL" id="CAJNNV010016620">
    <property type="protein sequence ID" value="CAE8604574.1"/>
    <property type="molecule type" value="Genomic_DNA"/>
</dbReference>
<comment type="caution">
    <text evidence="9">The sequence shown here is derived from an EMBL/GenBank/DDBJ whole genome shotgun (WGS) entry which is preliminary data.</text>
</comment>
<evidence type="ECO:0000256" key="1">
    <source>
        <dbReference type="ARBA" id="ARBA00004141"/>
    </source>
</evidence>
<protein>
    <submittedName>
        <fullName evidence="9">Uncharacterized protein</fullName>
    </submittedName>
</protein>
<evidence type="ECO:0000256" key="7">
    <source>
        <dbReference type="SAM" id="MobiDB-lite"/>
    </source>
</evidence>
<feature type="non-terminal residue" evidence="9">
    <location>
        <position position="375"/>
    </location>
</feature>
<dbReference type="GO" id="GO:0016020">
    <property type="term" value="C:membrane"/>
    <property type="evidence" value="ECO:0007669"/>
    <property type="project" value="UniProtKB-SubCell"/>
</dbReference>
<gene>
    <name evidence="9" type="ORF">PGLA1383_LOCUS22727</name>
</gene>
<organism evidence="9 10">
    <name type="scientific">Polarella glacialis</name>
    <name type="common">Dinoflagellate</name>
    <dbReference type="NCBI Taxonomy" id="89957"/>
    <lineage>
        <taxon>Eukaryota</taxon>
        <taxon>Sar</taxon>
        <taxon>Alveolata</taxon>
        <taxon>Dinophyceae</taxon>
        <taxon>Suessiales</taxon>
        <taxon>Suessiaceae</taxon>
        <taxon>Polarella</taxon>
    </lineage>
</organism>
<reference evidence="9" key="1">
    <citation type="submission" date="2021-02" db="EMBL/GenBank/DDBJ databases">
        <authorList>
            <person name="Dougan E. K."/>
            <person name="Rhodes N."/>
            <person name="Thang M."/>
            <person name="Chan C."/>
        </authorList>
    </citation>
    <scope>NUCLEOTIDE SEQUENCE</scope>
</reference>
<evidence type="ECO:0000313" key="10">
    <source>
        <dbReference type="Proteomes" id="UP000654075"/>
    </source>
</evidence>
<keyword evidence="3 8" id="KW-0812">Transmembrane</keyword>
<proteinExistence type="inferred from homology"/>
<comment type="similarity">
    <text evidence="2">Belongs to the CTL (choline transporter-like) family.</text>
</comment>
<evidence type="ECO:0000256" key="8">
    <source>
        <dbReference type="SAM" id="Phobius"/>
    </source>
</evidence>
<evidence type="ECO:0000256" key="3">
    <source>
        <dbReference type="ARBA" id="ARBA00022692"/>
    </source>
</evidence>
<name>A0A813F2C8_POLGL</name>
<evidence type="ECO:0000313" key="9">
    <source>
        <dbReference type="EMBL" id="CAE8604574.1"/>
    </source>
</evidence>
<dbReference type="PANTHER" id="PTHR12385:SF14">
    <property type="entry name" value="CHOLINE TRANSPORTER-LIKE 2"/>
    <property type="match status" value="1"/>
</dbReference>
<dbReference type="GO" id="GO:0022857">
    <property type="term" value="F:transmembrane transporter activity"/>
    <property type="evidence" value="ECO:0007669"/>
    <property type="project" value="InterPro"/>
</dbReference>
<keyword evidence="4 8" id="KW-1133">Transmembrane helix</keyword>
<feature type="region of interest" description="Disordered" evidence="7">
    <location>
        <begin position="32"/>
        <end position="54"/>
    </location>
</feature>
<feature type="transmembrane region" description="Helical" evidence="8">
    <location>
        <begin position="301"/>
        <end position="322"/>
    </location>
</feature>
<evidence type="ECO:0000256" key="6">
    <source>
        <dbReference type="ARBA" id="ARBA00023180"/>
    </source>
</evidence>
<dbReference type="Proteomes" id="UP000654075">
    <property type="component" value="Unassembled WGS sequence"/>
</dbReference>
<dbReference type="AlphaFoldDB" id="A0A813F2C8"/>
<sequence>RLERAKTAPPLATTSFVARPCVWQAALMADTSNPANTTPSKAPEDVKYAKGSGNDLSNGPAGNRGCTDCWCLFVLFAAWGAYVAVTIAGFADGNPAKLYLPRDYSGSYCDAEKNWNDGPNLKGFTKLAFTMNATSTTDMIVKQLVCSSYAKDVLTTNKYGGALLTSRAEQQDYLCDCCITPCAKCSASLQVGGDLTSANLQGTISGKMGDLTGANNPANLFSPSGANGDVFTNMWAEATKYFNQVCLPDCNTNFQTLNGSSSNRPDNPLSSAWSSVKAFTSSSTETFGTWVGDFQKSVDSFIVVAVCCFVISFIFMVVLRLFIKVCVWFAVFMCLIILAGGGGLAMLRSNQCAGVGMMESGQQVAVATAVASTTA</sequence>
<evidence type="ECO:0000256" key="4">
    <source>
        <dbReference type="ARBA" id="ARBA00022989"/>
    </source>
</evidence>
<feature type="transmembrane region" description="Helical" evidence="8">
    <location>
        <begin position="328"/>
        <end position="347"/>
    </location>
</feature>
<dbReference type="OrthoDB" id="420519at2759"/>
<keyword evidence="10" id="KW-1185">Reference proteome</keyword>
<feature type="non-terminal residue" evidence="9">
    <location>
        <position position="1"/>
    </location>
</feature>
<dbReference type="PANTHER" id="PTHR12385">
    <property type="entry name" value="CHOLINE TRANSPORTER-LIKE (SLC FAMILY 44)"/>
    <property type="match status" value="1"/>
</dbReference>
<keyword evidence="5 8" id="KW-0472">Membrane</keyword>
<dbReference type="InterPro" id="IPR007603">
    <property type="entry name" value="Choline_transptr-like"/>
</dbReference>
<evidence type="ECO:0000256" key="2">
    <source>
        <dbReference type="ARBA" id="ARBA00007168"/>
    </source>
</evidence>